<organism evidence="2 3">
    <name type="scientific">Bacillus benzoevorans</name>
    <dbReference type="NCBI Taxonomy" id="1456"/>
    <lineage>
        <taxon>Bacteria</taxon>
        <taxon>Bacillati</taxon>
        <taxon>Bacillota</taxon>
        <taxon>Bacilli</taxon>
        <taxon>Bacillales</taxon>
        <taxon>Bacillaceae</taxon>
        <taxon>Bacillus</taxon>
    </lineage>
</organism>
<keyword evidence="3" id="KW-1185">Reference proteome</keyword>
<dbReference type="Proteomes" id="UP000531594">
    <property type="component" value="Unassembled WGS sequence"/>
</dbReference>
<sequence>MSDEERIYRRLSLIYRQLFKYIIDFECFIVDFQGDIVFWLIAWIDDAKKDPLPAGYVYGRRALLGKIRETREPSPCFIFPKRILVFFP</sequence>
<evidence type="ECO:0000313" key="3">
    <source>
        <dbReference type="Proteomes" id="UP000531594"/>
    </source>
</evidence>
<accession>A0A7X0HVJ8</accession>
<keyword evidence="1" id="KW-0472">Membrane</keyword>
<dbReference type="AlphaFoldDB" id="A0A7X0HVJ8"/>
<comment type="caution">
    <text evidence="2">The sequence shown here is derived from an EMBL/GenBank/DDBJ whole genome shotgun (WGS) entry which is preliminary data.</text>
</comment>
<proteinExistence type="predicted"/>
<protein>
    <submittedName>
        <fullName evidence="2">Uncharacterized protein</fullName>
    </submittedName>
</protein>
<gene>
    <name evidence="2" type="ORF">HNR53_004289</name>
</gene>
<evidence type="ECO:0000256" key="1">
    <source>
        <dbReference type="SAM" id="Phobius"/>
    </source>
</evidence>
<keyword evidence="1" id="KW-1133">Transmembrane helix</keyword>
<feature type="transmembrane region" description="Helical" evidence="1">
    <location>
        <begin position="21"/>
        <end position="44"/>
    </location>
</feature>
<name>A0A7X0HVJ8_9BACI</name>
<evidence type="ECO:0000313" key="2">
    <source>
        <dbReference type="EMBL" id="MBB6447603.1"/>
    </source>
</evidence>
<keyword evidence="1" id="KW-0812">Transmembrane</keyword>
<dbReference type="EMBL" id="JACHGK010000024">
    <property type="protein sequence ID" value="MBB6447603.1"/>
    <property type="molecule type" value="Genomic_DNA"/>
</dbReference>
<reference evidence="2 3" key="1">
    <citation type="submission" date="2020-08" db="EMBL/GenBank/DDBJ databases">
        <title>Genomic Encyclopedia of Type Strains, Phase IV (KMG-IV): sequencing the most valuable type-strain genomes for metagenomic binning, comparative biology and taxonomic classification.</title>
        <authorList>
            <person name="Goeker M."/>
        </authorList>
    </citation>
    <scope>NUCLEOTIDE SEQUENCE [LARGE SCALE GENOMIC DNA]</scope>
    <source>
        <strain evidence="2 3">DSM 5391</strain>
    </source>
</reference>